<dbReference type="InterPro" id="IPR039421">
    <property type="entry name" value="Type_1_exporter"/>
</dbReference>
<feature type="transmembrane region" description="Helical" evidence="13">
    <location>
        <begin position="171"/>
        <end position="191"/>
    </location>
</feature>
<proteinExistence type="inferred from homology"/>
<reference evidence="18" key="1">
    <citation type="submission" date="2023-07" db="EMBL/GenBank/DDBJ databases">
        <title>30 novel species of actinomycetes from the DSMZ collection.</title>
        <authorList>
            <person name="Nouioui I."/>
        </authorList>
    </citation>
    <scope>NUCLEOTIDE SEQUENCE [LARGE SCALE GENOMIC DNA]</scope>
    <source>
        <strain evidence="18">DSM 41981</strain>
    </source>
</reference>
<evidence type="ECO:0000256" key="7">
    <source>
        <dbReference type="ARBA" id="ARBA00022840"/>
    </source>
</evidence>
<keyword evidence="6" id="KW-0788">Thiol protease</keyword>
<dbReference type="FunFam" id="3.40.50.300:FF:000299">
    <property type="entry name" value="ABC transporter ATP-binding protein/permease"/>
    <property type="match status" value="1"/>
</dbReference>
<feature type="domain" description="ABC transmembrane type-1" evidence="15">
    <location>
        <begin position="172"/>
        <end position="454"/>
    </location>
</feature>
<keyword evidence="10 13" id="KW-0472">Membrane</keyword>
<keyword evidence="6" id="KW-0378">Hydrolase</keyword>
<evidence type="ECO:0000256" key="1">
    <source>
        <dbReference type="ARBA" id="ARBA00004651"/>
    </source>
</evidence>
<evidence type="ECO:0000313" key="17">
    <source>
        <dbReference type="EMBL" id="MDT0438232.1"/>
    </source>
</evidence>
<keyword evidence="2" id="KW-0813">Transport</keyword>
<keyword evidence="8" id="KW-0653">Protein transport</keyword>
<dbReference type="Pfam" id="PF00664">
    <property type="entry name" value="ABC_membrane"/>
    <property type="match status" value="1"/>
</dbReference>
<evidence type="ECO:0000256" key="6">
    <source>
        <dbReference type="ARBA" id="ARBA00022807"/>
    </source>
</evidence>
<keyword evidence="7" id="KW-0067">ATP-binding</keyword>
<dbReference type="SUPFAM" id="SSF52540">
    <property type="entry name" value="P-loop containing nucleoside triphosphate hydrolases"/>
    <property type="match status" value="1"/>
</dbReference>
<evidence type="ECO:0000259" key="15">
    <source>
        <dbReference type="PROSITE" id="PS50929"/>
    </source>
</evidence>
<comment type="subcellular location">
    <subcellularLocation>
        <location evidence="1">Cell membrane</location>
        <topology evidence="1">Multi-pass membrane protein</topology>
    </subcellularLocation>
</comment>
<evidence type="ECO:0000259" key="14">
    <source>
        <dbReference type="PROSITE" id="PS50893"/>
    </source>
</evidence>
<dbReference type="SUPFAM" id="SSF90123">
    <property type="entry name" value="ABC transporter transmembrane region"/>
    <property type="match status" value="1"/>
</dbReference>
<dbReference type="InterPro" id="IPR005074">
    <property type="entry name" value="Peptidase_C39"/>
</dbReference>
<dbReference type="GO" id="GO:0005886">
    <property type="term" value="C:plasma membrane"/>
    <property type="evidence" value="ECO:0007669"/>
    <property type="project" value="UniProtKB-SubCell"/>
</dbReference>
<dbReference type="AlphaFoldDB" id="A0ABD5EXV8"/>
<feature type="domain" description="Peptidase C39" evidence="16">
    <location>
        <begin position="20"/>
        <end position="140"/>
    </location>
</feature>
<name>A0ABD5EXV8_9ACTN</name>
<dbReference type="GO" id="GO:0008234">
    <property type="term" value="F:cysteine-type peptidase activity"/>
    <property type="evidence" value="ECO:0007669"/>
    <property type="project" value="UniProtKB-KW"/>
</dbReference>
<dbReference type="Proteomes" id="UP001183535">
    <property type="component" value="Unassembled WGS sequence"/>
</dbReference>
<dbReference type="InterPro" id="IPR003439">
    <property type="entry name" value="ABC_transporter-like_ATP-bd"/>
</dbReference>
<evidence type="ECO:0000256" key="13">
    <source>
        <dbReference type="SAM" id="Phobius"/>
    </source>
</evidence>
<evidence type="ECO:0000256" key="3">
    <source>
        <dbReference type="ARBA" id="ARBA00022475"/>
    </source>
</evidence>
<evidence type="ECO:0000256" key="10">
    <source>
        <dbReference type="ARBA" id="ARBA00023136"/>
    </source>
</evidence>
<dbReference type="PROSITE" id="PS50929">
    <property type="entry name" value="ABC_TM1F"/>
    <property type="match status" value="1"/>
</dbReference>
<dbReference type="PANTHER" id="PTHR24221:SF654">
    <property type="entry name" value="ATP-BINDING CASSETTE SUB-FAMILY B MEMBER 6"/>
    <property type="match status" value="1"/>
</dbReference>
<dbReference type="Pfam" id="PF00005">
    <property type="entry name" value="ABC_tran"/>
    <property type="match status" value="1"/>
</dbReference>
<evidence type="ECO:0000256" key="8">
    <source>
        <dbReference type="ARBA" id="ARBA00022927"/>
    </source>
</evidence>
<gene>
    <name evidence="17" type="ORF">RM877_26450</name>
</gene>
<evidence type="ECO:0000256" key="5">
    <source>
        <dbReference type="ARBA" id="ARBA00022741"/>
    </source>
</evidence>
<keyword evidence="5" id="KW-0547">Nucleotide-binding</keyword>
<comment type="caution">
    <text evidence="17">The sequence shown here is derived from an EMBL/GenBank/DDBJ whole genome shotgun (WGS) entry which is preliminary data.</text>
</comment>
<protein>
    <submittedName>
        <fullName evidence="17">Peptidase domain-containing ABC transporter</fullName>
    </submittedName>
</protein>
<dbReference type="GO" id="GO:0005524">
    <property type="term" value="F:ATP binding"/>
    <property type="evidence" value="ECO:0007669"/>
    <property type="project" value="UniProtKB-KW"/>
</dbReference>
<dbReference type="Gene3D" id="3.40.50.300">
    <property type="entry name" value="P-loop containing nucleotide triphosphate hydrolases"/>
    <property type="match status" value="1"/>
</dbReference>
<dbReference type="PROSITE" id="PS50990">
    <property type="entry name" value="PEPTIDASE_C39"/>
    <property type="match status" value="1"/>
</dbReference>
<evidence type="ECO:0000256" key="9">
    <source>
        <dbReference type="ARBA" id="ARBA00022989"/>
    </source>
</evidence>
<dbReference type="InterPro" id="IPR027417">
    <property type="entry name" value="P-loop_NTPase"/>
</dbReference>
<dbReference type="PROSITE" id="PS50893">
    <property type="entry name" value="ABC_TRANSPORTER_2"/>
    <property type="match status" value="1"/>
</dbReference>
<dbReference type="PANTHER" id="PTHR24221">
    <property type="entry name" value="ATP-BINDING CASSETTE SUB-FAMILY B"/>
    <property type="match status" value="1"/>
</dbReference>
<evidence type="ECO:0000256" key="2">
    <source>
        <dbReference type="ARBA" id="ARBA00022448"/>
    </source>
</evidence>
<feature type="transmembrane region" description="Helical" evidence="13">
    <location>
        <begin position="211"/>
        <end position="241"/>
    </location>
</feature>
<dbReference type="InterPro" id="IPR036640">
    <property type="entry name" value="ABC1_TM_sf"/>
</dbReference>
<feature type="domain" description="ABC transporter" evidence="14">
    <location>
        <begin position="485"/>
        <end position="717"/>
    </location>
</feature>
<keyword evidence="6" id="KW-0645">Protease</keyword>
<dbReference type="PROSITE" id="PS00211">
    <property type="entry name" value="ABC_TRANSPORTER_1"/>
    <property type="match status" value="1"/>
</dbReference>
<dbReference type="Gene3D" id="1.20.1560.10">
    <property type="entry name" value="ABC transporter type 1, transmembrane domain"/>
    <property type="match status" value="1"/>
</dbReference>
<feature type="transmembrane region" description="Helical" evidence="13">
    <location>
        <begin position="286"/>
        <end position="304"/>
    </location>
</feature>
<evidence type="ECO:0000256" key="4">
    <source>
        <dbReference type="ARBA" id="ARBA00022692"/>
    </source>
</evidence>
<evidence type="ECO:0000256" key="11">
    <source>
        <dbReference type="ARBA" id="ARBA00043264"/>
    </source>
</evidence>
<dbReference type="InterPro" id="IPR003593">
    <property type="entry name" value="AAA+_ATPase"/>
</dbReference>
<dbReference type="Pfam" id="PF03412">
    <property type="entry name" value="Peptidase_C39"/>
    <property type="match status" value="1"/>
</dbReference>
<accession>A0ABD5EXV8</accession>
<feature type="transmembrane region" description="Helical" evidence="13">
    <location>
        <begin position="310"/>
        <end position="326"/>
    </location>
</feature>
<dbReference type="InterPro" id="IPR011527">
    <property type="entry name" value="ABC1_TM_dom"/>
</dbReference>
<keyword evidence="4 13" id="KW-0812">Transmembrane</keyword>
<keyword evidence="11" id="KW-0080">Bacteriocin transport</keyword>
<evidence type="ECO:0000259" key="16">
    <source>
        <dbReference type="PROSITE" id="PS50990"/>
    </source>
</evidence>
<dbReference type="GO" id="GO:0015031">
    <property type="term" value="P:protein transport"/>
    <property type="evidence" value="ECO:0007669"/>
    <property type="project" value="UniProtKB-KW"/>
</dbReference>
<keyword evidence="18" id="KW-1185">Reference proteome</keyword>
<keyword evidence="3" id="KW-1003">Cell membrane</keyword>
<organism evidence="17 18">
    <name type="scientific">Streptomyces doudnae</name>
    <dbReference type="NCBI Taxonomy" id="3075536"/>
    <lineage>
        <taxon>Bacteria</taxon>
        <taxon>Bacillati</taxon>
        <taxon>Actinomycetota</taxon>
        <taxon>Actinomycetes</taxon>
        <taxon>Kitasatosporales</taxon>
        <taxon>Streptomycetaceae</taxon>
        <taxon>Streptomyces</taxon>
    </lineage>
</organism>
<feature type="transmembrane region" description="Helical" evidence="13">
    <location>
        <begin position="395"/>
        <end position="416"/>
    </location>
</feature>
<dbReference type="GO" id="GO:0043213">
    <property type="term" value="P:bacteriocin transport"/>
    <property type="evidence" value="ECO:0007669"/>
    <property type="project" value="UniProtKB-KW"/>
</dbReference>
<dbReference type="RefSeq" id="WP_093830918.1">
    <property type="nucleotide sequence ID" value="NZ_JAVRES010000016.1"/>
</dbReference>
<dbReference type="Gene3D" id="3.90.70.10">
    <property type="entry name" value="Cysteine proteinases"/>
    <property type="match status" value="1"/>
</dbReference>
<dbReference type="EMBL" id="JAVRES010000016">
    <property type="protein sequence ID" value="MDT0438232.1"/>
    <property type="molecule type" value="Genomic_DNA"/>
</dbReference>
<sequence>MTTPRGEKIPTARRVPTVTQVTQTECGLCSCVALLRYYGRAEEIGSAREVMEAGRDGLSAGQLAQFLESRGMRVKPYRVRNVAALADFTSPVILYWENYHFVVLESFDGRTAVVMDPAVGRRRISREELEKSFTQIVLAAEPGEDFERRRARPFAEWRTFLLLTSDAKKRIAMVALLSLSGYATVLGIPVLTRWSVDRYAHWDGMKDSAVLLGAVLAAALCYYVLHLTRVVLLSSLIAVLGKDLMSQTFTRLLNLPFKFFTTRPPGELIYRLNSVTSVRDLISSRMAQGVLDVGTLLCVTVYLLVTEWRLGLVAVGLFLLNALYLMRTRYRVTEAVDSEIAYLAKSQGTQLDAIVSIPAIKMGGYAEEFLTGWNETYGNSLNAMKTRMRLQQGRIAGLSTTTQMFGPLVLLLYSLYLVGHGGISLGAAVSVQAISATYFSLAGSVFQTYTSFNEVSRYVSRLSEISEEEAEPTGGTRTAPASSSITLKNVSFRFTRHSDMVVRDVTMTIGAGERVALVGPSGSGKSTLGRIICGLYGATEGTIEFGGHDVEEYDRTALRRTIGYIPQEVHMHNRTILENLTLGKDLSEKHVREFCDRLGILDFVDDLPMGFNTLVSDMGANFSGGQRQRIAIARALLGNPRILVMDEATAALDNINERRVMRVISEIGATQVVIAHRLATVKSADRIYVLDKGTITESGTHEELLGEGELYANLYGDDQREETLVGGERA</sequence>
<dbReference type="SMART" id="SM00382">
    <property type="entry name" value="AAA"/>
    <property type="match status" value="1"/>
</dbReference>
<comment type="similarity">
    <text evidence="12">Belongs to the ABC transporter superfamily. Lipid exporter (TC 3.A.1.106) family.</text>
</comment>
<evidence type="ECO:0000256" key="12">
    <source>
        <dbReference type="ARBA" id="ARBA00061644"/>
    </source>
</evidence>
<evidence type="ECO:0000313" key="18">
    <source>
        <dbReference type="Proteomes" id="UP001183535"/>
    </source>
</evidence>
<dbReference type="InterPro" id="IPR017871">
    <property type="entry name" value="ABC_transporter-like_CS"/>
</dbReference>
<keyword evidence="9 13" id="KW-1133">Transmembrane helix</keyword>